<reference evidence="7" key="2">
    <citation type="journal article" date="2024" name="Plant">
        <title>Genomic evolution and insights into agronomic trait innovations of Sesamum species.</title>
        <authorList>
            <person name="Miao H."/>
            <person name="Wang L."/>
            <person name="Qu L."/>
            <person name="Liu H."/>
            <person name="Sun Y."/>
            <person name="Le M."/>
            <person name="Wang Q."/>
            <person name="Wei S."/>
            <person name="Zheng Y."/>
            <person name="Lin W."/>
            <person name="Duan Y."/>
            <person name="Cao H."/>
            <person name="Xiong S."/>
            <person name="Wang X."/>
            <person name="Wei L."/>
            <person name="Li C."/>
            <person name="Ma Q."/>
            <person name="Ju M."/>
            <person name="Zhao R."/>
            <person name="Li G."/>
            <person name="Mu C."/>
            <person name="Tian Q."/>
            <person name="Mei H."/>
            <person name="Zhang T."/>
            <person name="Gao T."/>
            <person name="Zhang H."/>
        </authorList>
    </citation>
    <scope>NUCLEOTIDE SEQUENCE</scope>
    <source>
        <strain evidence="7">K16</strain>
    </source>
</reference>
<feature type="region of interest" description="Disordered" evidence="5">
    <location>
        <begin position="227"/>
        <end position="257"/>
    </location>
</feature>
<sequence length="815" mass="90375">MAKKFKFLYVRVYCQVNDETCSGESCAVKNNGIEDYKQEQDMEIEALEAILMDDFKEIHSSESGLNTSNRCFQITLCPQDDELDESTNPPVRLALIFSHTEKYPDEPPLLSVKSLKGIPTADLKVLKEKLEQEAAENLGMAMVYTLVTSAKEWLSERFSEDAGVEDAEENEAAKDEIIVPHGEPVTVDSFLAWRERFEAELALERAKLMPDSALTAPKEKKLSGRQWFESGRASSKGSAPIAEGSDEEEEDIDFDDDDFEDLPEIPIDFLNFAKQAEVFDWMVDIRRRIHENPELGYEEFETSKLIREELDKMGIPYRYPVAVTGVLGYIGSGKPPFVAIRADMDALSLQEMVEWDHKSKNPGKMHACGHDAHTAMLLGAARILQEHRNLVKGTIVLVFQPAEEGGGGAKKMIEAGALENVEAIFGIHSSSFLPVGEVASRSGPLLAGSDFFEAVISGKGGHAAIPQHSVDPILSASNVIVSLQHLVSREADPLDSQVLTVAKFQGGGAFNVIPDSVTIGGTFRAFSRESLVKLKQRIEEVIVGQAAVQRCNATVTFESKDRPFFPPTVNDGGLHKLFQRVAGDMLGTAGVNYMQPLMGSEDFSFYQEIIPGYFFFLGMKDETLEQPVMPHSPYFRIDEGGLPFGAALHASLVVRNTETHEPGGGAEAKDKGVVPSLRPITNFPGLVARYSKRYLELDSLEEGNSWEYLRINGSIPSSGVVISYHKLKKLSFLNCPSWEKWEDTTPEEEGSATMSIMPCLRVLSINRCMLTELPYRLLRKASSLQHLMVTCSFHLSECYEDRRVLAGDHCPALHM</sequence>
<dbReference type="InterPro" id="IPR016135">
    <property type="entry name" value="UBQ-conjugating_enzyme/RWD"/>
</dbReference>
<evidence type="ECO:0000256" key="2">
    <source>
        <dbReference type="ARBA" id="ARBA00022729"/>
    </source>
</evidence>
<feature type="domain" description="RWD" evidence="6">
    <location>
        <begin position="42"/>
        <end position="157"/>
    </location>
</feature>
<dbReference type="FunFam" id="3.30.70.360:FF:000001">
    <property type="entry name" value="N-acetyldiaminopimelate deacetylase"/>
    <property type="match status" value="1"/>
</dbReference>
<dbReference type="Gene3D" id="3.40.630.10">
    <property type="entry name" value="Zn peptidases"/>
    <property type="match status" value="1"/>
</dbReference>
<accession>A0AAE1WKM7</accession>
<dbReference type="SUPFAM" id="SSF55031">
    <property type="entry name" value="Bacterial exopeptidase dimerisation domain"/>
    <property type="match status" value="1"/>
</dbReference>
<evidence type="ECO:0000256" key="4">
    <source>
        <dbReference type="ARBA" id="ARBA00023211"/>
    </source>
</evidence>
<dbReference type="Pfam" id="PF05773">
    <property type="entry name" value="RWD"/>
    <property type="match status" value="1"/>
</dbReference>
<dbReference type="SMART" id="SM00591">
    <property type="entry name" value="RWD"/>
    <property type="match status" value="1"/>
</dbReference>
<dbReference type="Gene3D" id="3.10.110.10">
    <property type="entry name" value="Ubiquitin Conjugating Enzyme"/>
    <property type="match status" value="1"/>
</dbReference>
<dbReference type="EMBL" id="JACGWL010000009">
    <property type="protein sequence ID" value="KAK4395170.1"/>
    <property type="molecule type" value="Genomic_DNA"/>
</dbReference>
<dbReference type="InterPro" id="IPR011650">
    <property type="entry name" value="Peptidase_M20_dimer"/>
</dbReference>
<dbReference type="Pfam" id="PF01546">
    <property type="entry name" value="Peptidase_M20"/>
    <property type="match status" value="1"/>
</dbReference>
<dbReference type="NCBIfam" id="TIGR01891">
    <property type="entry name" value="amidohydrolases"/>
    <property type="match status" value="1"/>
</dbReference>
<dbReference type="PANTHER" id="PTHR11014:SF55">
    <property type="entry name" value="IAA-AMINO ACID HYDROLASE ILR1-LIKE 4"/>
    <property type="match status" value="1"/>
</dbReference>
<dbReference type="InterPro" id="IPR002933">
    <property type="entry name" value="Peptidase_M20"/>
</dbReference>
<dbReference type="SUPFAM" id="SSF53187">
    <property type="entry name" value="Zn-dependent exopeptidases"/>
    <property type="match status" value="1"/>
</dbReference>
<reference evidence="7" key="1">
    <citation type="submission" date="2020-06" db="EMBL/GenBank/DDBJ databases">
        <authorList>
            <person name="Li T."/>
            <person name="Hu X."/>
            <person name="Zhang T."/>
            <person name="Song X."/>
            <person name="Zhang H."/>
            <person name="Dai N."/>
            <person name="Sheng W."/>
            <person name="Hou X."/>
            <person name="Wei L."/>
        </authorList>
    </citation>
    <scope>NUCLEOTIDE SEQUENCE</scope>
    <source>
        <strain evidence="7">K16</strain>
        <tissue evidence="7">Leaf</tissue>
    </source>
</reference>
<name>A0AAE1WKM7_9LAMI</name>
<evidence type="ECO:0000313" key="8">
    <source>
        <dbReference type="Proteomes" id="UP001289374"/>
    </source>
</evidence>
<dbReference type="InterPro" id="IPR044757">
    <property type="entry name" value="ILR1-like_Hyd"/>
</dbReference>
<dbReference type="CDD" id="cd23823">
    <property type="entry name" value="RWD_GCN2"/>
    <property type="match status" value="1"/>
</dbReference>
<dbReference type="PROSITE" id="PS50908">
    <property type="entry name" value="RWD"/>
    <property type="match status" value="1"/>
</dbReference>
<comment type="caution">
    <text evidence="7">The sequence shown here is derived from an EMBL/GenBank/DDBJ whole genome shotgun (WGS) entry which is preliminary data.</text>
</comment>
<feature type="compositionally biased region" description="Acidic residues" evidence="5">
    <location>
        <begin position="244"/>
        <end position="257"/>
    </location>
</feature>
<dbReference type="InterPro" id="IPR006575">
    <property type="entry name" value="RWD_dom"/>
</dbReference>
<proteinExistence type="inferred from homology"/>
<dbReference type="Gene3D" id="3.30.70.360">
    <property type="match status" value="1"/>
</dbReference>
<dbReference type="Proteomes" id="UP001289374">
    <property type="component" value="Unassembled WGS sequence"/>
</dbReference>
<keyword evidence="8" id="KW-1185">Reference proteome</keyword>
<gene>
    <name evidence="7" type="ORF">Sango_1671300</name>
</gene>
<dbReference type="GO" id="GO:0009850">
    <property type="term" value="P:auxin metabolic process"/>
    <property type="evidence" value="ECO:0007669"/>
    <property type="project" value="InterPro"/>
</dbReference>
<organism evidence="7 8">
    <name type="scientific">Sesamum angolense</name>
    <dbReference type="NCBI Taxonomy" id="2727404"/>
    <lineage>
        <taxon>Eukaryota</taxon>
        <taxon>Viridiplantae</taxon>
        <taxon>Streptophyta</taxon>
        <taxon>Embryophyta</taxon>
        <taxon>Tracheophyta</taxon>
        <taxon>Spermatophyta</taxon>
        <taxon>Magnoliopsida</taxon>
        <taxon>eudicotyledons</taxon>
        <taxon>Gunneridae</taxon>
        <taxon>Pentapetalae</taxon>
        <taxon>asterids</taxon>
        <taxon>lamiids</taxon>
        <taxon>Lamiales</taxon>
        <taxon>Pedaliaceae</taxon>
        <taxon>Sesamum</taxon>
    </lineage>
</organism>
<keyword evidence="4" id="KW-0464">Manganese</keyword>
<evidence type="ECO:0000256" key="3">
    <source>
        <dbReference type="ARBA" id="ARBA00022801"/>
    </source>
</evidence>
<dbReference type="GO" id="GO:0005783">
    <property type="term" value="C:endoplasmic reticulum"/>
    <property type="evidence" value="ECO:0007669"/>
    <property type="project" value="TreeGrafter"/>
</dbReference>
<dbReference type="PANTHER" id="PTHR11014">
    <property type="entry name" value="PEPTIDASE M20 FAMILY MEMBER"/>
    <property type="match status" value="1"/>
</dbReference>
<evidence type="ECO:0000313" key="7">
    <source>
        <dbReference type="EMBL" id="KAK4395170.1"/>
    </source>
</evidence>
<evidence type="ECO:0000256" key="1">
    <source>
        <dbReference type="ARBA" id="ARBA00006153"/>
    </source>
</evidence>
<dbReference type="InterPro" id="IPR036264">
    <property type="entry name" value="Bact_exopeptidase_dim_dom"/>
</dbReference>
<evidence type="ECO:0000256" key="5">
    <source>
        <dbReference type="SAM" id="MobiDB-lite"/>
    </source>
</evidence>
<dbReference type="InterPro" id="IPR017439">
    <property type="entry name" value="Amidohydrolase"/>
</dbReference>
<dbReference type="FunFam" id="3.10.110.10:FF:000071">
    <property type="entry name" value="RWD domain-containing protein 1"/>
    <property type="match status" value="1"/>
</dbReference>
<protein>
    <submittedName>
        <fullName evidence="7">IAA-amino acid hydrolase ILR1-like 4</fullName>
    </submittedName>
</protein>
<dbReference type="Pfam" id="PF07687">
    <property type="entry name" value="M20_dimer"/>
    <property type="match status" value="1"/>
</dbReference>
<keyword evidence="3 7" id="KW-0378">Hydrolase</keyword>
<dbReference type="AlphaFoldDB" id="A0AAE1WKM7"/>
<keyword evidence="2" id="KW-0732">Signal</keyword>
<comment type="similarity">
    <text evidence="1">Belongs to the peptidase M20 family.</text>
</comment>
<dbReference type="CDD" id="cd08017">
    <property type="entry name" value="M20_IAA_Hyd"/>
    <property type="match status" value="1"/>
</dbReference>
<dbReference type="GO" id="GO:0010179">
    <property type="term" value="F:IAA-Ala conjugate hydrolase activity"/>
    <property type="evidence" value="ECO:0007669"/>
    <property type="project" value="TreeGrafter"/>
</dbReference>
<evidence type="ECO:0000259" key="6">
    <source>
        <dbReference type="PROSITE" id="PS50908"/>
    </source>
</evidence>
<dbReference type="SUPFAM" id="SSF54495">
    <property type="entry name" value="UBC-like"/>
    <property type="match status" value="1"/>
</dbReference>